<dbReference type="RefSeq" id="WP_061836583.1">
    <property type="nucleotide sequence ID" value="NZ_LUKE01000006.1"/>
</dbReference>
<gene>
    <name evidence="7" type="ORF">AZI86_17485</name>
</gene>
<comment type="subcellular location">
    <subcellularLocation>
        <location evidence="1">Cell membrane</location>
        <topology evidence="1">Multi-pass membrane protein</topology>
    </subcellularLocation>
</comment>
<dbReference type="Proteomes" id="UP000075320">
    <property type="component" value="Unassembled WGS sequence"/>
</dbReference>
<evidence type="ECO:0000256" key="4">
    <source>
        <dbReference type="ARBA" id="ARBA00022989"/>
    </source>
</evidence>
<feature type="transmembrane region" description="Helical" evidence="6">
    <location>
        <begin position="232"/>
        <end position="251"/>
    </location>
</feature>
<evidence type="ECO:0000256" key="5">
    <source>
        <dbReference type="ARBA" id="ARBA00023136"/>
    </source>
</evidence>
<keyword evidence="5 6" id="KW-0472">Membrane</keyword>
<evidence type="ECO:0000256" key="1">
    <source>
        <dbReference type="ARBA" id="ARBA00004651"/>
    </source>
</evidence>
<comment type="caution">
    <text evidence="7">The sequence shown here is derived from an EMBL/GenBank/DDBJ whole genome shotgun (WGS) entry which is preliminary data.</text>
</comment>
<dbReference type="EMBL" id="LUKE01000006">
    <property type="protein sequence ID" value="KYG61501.1"/>
    <property type="molecule type" value="Genomic_DNA"/>
</dbReference>
<dbReference type="GO" id="GO:0140359">
    <property type="term" value="F:ABC-type transporter activity"/>
    <property type="evidence" value="ECO:0007669"/>
    <property type="project" value="InterPro"/>
</dbReference>
<organism evidence="7 8">
    <name type="scientific">Bdellovibrio bacteriovorus</name>
    <dbReference type="NCBI Taxonomy" id="959"/>
    <lineage>
        <taxon>Bacteria</taxon>
        <taxon>Pseudomonadati</taxon>
        <taxon>Bdellovibrionota</taxon>
        <taxon>Bdellovibrionia</taxon>
        <taxon>Bdellovibrionales</taxon>
        <taxon>Pseudobdellovibrionaceae</taxon>
        <taxon>Bdellovibrio</taxon>
    </lineage>
</organism>
<proteinExistence type="predicted"/>
<sequence>MSGVMTIFKKELKGFYFNPTFWVICFLISVIFSWVYPIQLNLFAQLLMNFVMQQGVPQNQLNIHYGVFLRQLSYLNLLLIFVVPALTMKLFAEEKKLRTFDLLLTSPVTSFQIVLGKFLAALGAIGGIVLLAFLYPLATSVMATVNWAPLLIAFMGIFLVGAVYAAMDLFASSLTENSIAAYVTSVMFNVSIWFIGIGSEVVDGEKARKVFEHVSLSSHLSSLVEGTVRTNGLIFFLSIIVLFCFLAERVVESSRWR</sequence>
<dbReference type="PANTHER" id="PTHR30294">
    <property type="entry name" value="MEMBRANE COMPONENT OF ABC TRANSPORTER YHHJ-RELATED"/>
    <property type="match status" value="1"/>
</dbReference>
<keyword evidence="8" id="KW-1185">Reference proteome</keyword>
<protein>
    <submittedName>
        <fullName evidence="7">ABC transporter permease</fullName>
    </submittedName>
</protein>
<evidence type="ECO:0000256" key="6">
    <source>
        <dbReference type="SAM" id="Phobius"/>
    </source>
</evidence>
<name>A0A150WFB8_BDEBC</name>
<feature type="transmembrane region" description="Helical" evidence="6">
    <location>
        <begin position="179"/>
        <end position="198"/>
    </location>
</feature>
<keyword evidence="2" id="KW-1003">Cell membrane</keyword>
<dbReference type="OrthoDB" id="9794512at2"/>
<keyword evidence="4 6" id="KW-1133">Transmembrane helix</keyword>
<evidence type="ECO:0000313" key="7">
    <source>
        <dbReference type="EMBL" id="KYG61501.1"/>
    </source>
</evidence>
<evidence type="ECO:0000313" key="8">
    <source>
        <dbReference type="Proteomes" id="UP000075320"/>
    </source>
</evidence>
<dbReference type="Pfam" id="PF12679">
    <property type="entry name" value="ABC2_membrane_2"/>
    <property type="match status" value="1"/>
</dbReference>
<dbReference type="AlphaFoldDB" id="A0A150WFB8"/>
<evidence type="ECO:0000256" key="2">
    <source>
        <dbReference type="ARBA" id="ARBA00022475"/>
    </source>
</evidence>
<feature type="transmembrane region" description="Helical" evidence="6">
    <location>
        <begin position="147"/>
        <end position="167"/>
    </location>
</feature>
<feature type="transmembrane region" description="Helical" evidence="6">
    <location>
        <begin position="21"/>
        <end position="39"/>
    </location>
</feature>
<dbReference type="InterPro" id="IPR051449">
    <property type="entry name" value="ABC-2_transporter_component"/>
</dbReference>
<feature type="transmembrane region" description="Helical" evidence="6">
    <location>
        <begin position="74"/>
        <end position="92"/>
    </location>
</feature>
<dbReference type="PANTHER" id="PTHR30294:SF29">
    <property type="entry name" value="MULTIDRUG ABC TRANSPORTER PERMEASE YBHS-RELATED"/>
    <property type="match status" value="1"/>
</dbReference>
<evidence type="ECO:0000256" key="3">
    <source>
        <dbReference type="ARBA" id="ARBA00022692"/>
    </source>
</evidence>
<reference evidence="7 8" key="1">
    <citation type="submission" date="2016-03" db="EMBL/GenBank/DDBJ databases">
        <authorList>
            <person name="Ploux O."/>
        </authorList>
    </citation>
    <scope>NUCLEOTIDE SEQUENCE [LARGE SCALE GENOMIC DNA]</scope>
    <source>
        <strain evidence="7 8">R0</strain>
    </source>
</reference>
<accession>A0A150WFB8</accession>
<feature type="transmembrane region" description="Helical" evidence="6">
    <location>
        <begin position="113"/>
        <end position="135"/>
    </location>
</feature>
<keyword evidence="3 6" id="KW-0812">Transmembrane</keyword>
<dbReference type="GO" id="GO:0005886">
    <property type="term" value="C:plasma membrane"/>
    <property type="evidence" value="ECO:0007669"/>
    <property type="project" value="UniProtKB-SubCell"/>
</dbReference>